<keyword evidence="1" id="KW-0472">Membrane</keyword>
<keyword evidence="1" id="KW-1133">Transmembrane helix</keyword>
<evidence type="ECO:0000313" key="2">
    <source>
        <dbReference type="EMBL" id="KAJ5076627.1"/>
    </source>
</evidence>
<feature type="transmembrane region" description="Helical" evidence="1">
    <location>
        <begin position="79"/>
        <end position="98"/>
    </location>
</feature>
<protein>
    <submittedName>
        <fullName evidence="2">Uncharacterized protein</fullName>
    </submittedName>
</protein>
<dbReference type="AlphaFoldDB" id="A0A9Q0LPJ3"/>
<reference evidence="2" key="1">
    <citation type="submission" date="2022-10" db="EMBL/GenBank/DDBJ databases">
        <title>Novel sulphate-reducing endosymbionts in the free-living metamonad Anaeramoeba.</title>
        <authorList>
            <person name="Jerlstrom-Hultqvist J."/>
            <person name="Cepicka I."/>
            <person name="Gallot-Lavallee L."/>
            <person name="Salas-Leiva D."/>
            <person name="Curtis B.A."/>
            <person name="Zahonova K."/>
            <person name="Pipaliya S."/>
            <person name="Dacks J."/>
            <person name="Roger A.J."/>
        </authorList>
    </citation>
    <scope>NUCLEOTIDE SEQUENCE</scope>
    <source>
        <strain evidence="2">BMAN</strain>
    </source>
</reference>
<accession>A0A9Q0LPJ3</accession>
<keyword evidence="1" id="KW-0812">Transmembrane</keyword>
<name>A0A9Q0LPJ3_ANAIG</name>
<organism evidence="2 3">
    <name type="scientific">Anaeramoeba ignava</name>
    <name type="common">Anaerobic marine amoeba</name>
    <dbReference type="NCBI Taxonomy" id="1746090"/>
    <lineage>
        <taxon>Eukaryota</taxon>
        <taxon>Metamonada</taxon>
        <taxon>Anaeramoebidae</taxon>
        <taxon>Anaeramoeba</taxon>
    </lineage>
</organism>
<sequence>MQLAQKCDSNFTRSKSFQDFLEKEYGMKLSSYPKVTPVRFGSSAAEFVALFEVLPKMIAYCKQFPEDSKLQELLESFRNYHIAFFLFFCFSLFLISVFEFDFS</sequence>
<dbReference type="EMBL" id="JAPDFW010000060">
    <property type="protein sequence ID" value="KAJ5076627.1"/>
    <property type="molecule type" value="Genomic_DNA"/>
</dbReference>
<evidence type="ECO:0000313" key="3">
    <source>
        <dbReference type="Proteomes" id="UP001149090"/>
    </source>
</evidence>
<evidence type="ECO:0000256" key="1">
    <source>
        <dbReference type="SAM" id="Phobius"/>
    </source>
</evidence>
<dbReference type="Proteomes" id="UP001149090">
    <property type="component" value="Unassembled WGS sequence"/>
</dbReference>
<proteinExistence type="predicted"/>
<comment type="caution">
    <text evidence="2">The sequence shown here is derived from an EMBL/GenBank/DDBJ whole genome shotgun (WGS) entry which is preliminary data.</text>
</comment>
<gene>
    <name evidence="2" type="ORF">M0811_06207</name>
</gene>
<keyword evidence="3" id="KW-1185">Reference proteome</keyword>